<comment type="caution">
    <text evidence="3">The sequence shown here is derived from an EMBL/GenBank/DDBJ whole genome shotgun (WGS) entry which is preliminary data.</text>
</comment>
<evidence type="ECO:0000256" key="2">
    <source>
        <dbReference type="ARBA" id="ARBA00022898"/>
    </source>
</evidence>
<accession>A0ABW3CDG1</accession>
<dbReference type="InterPro" id="IPR015422">
    <property type="entry name" value="PyrdxlP-dep_Trfase_small"/>
</dbReference>
<dbReference type="Gene3D" id="3.90.1150.10">
    <property type="entry name" value="Aspartate Aminotransferase, domain 1"/>
    <property type="match status" value="1"/>
</dbReference>
<protein>
    <recommendedName>
        <fullName evidence="5">Aminotransferase</fullName>
    </recommendedName>
</protein>
<evidence type="ECO:0000313" key="4">
    <source>
        <dbReference type="Proteomes" id="UP001597083"/>
    </source>
</evidence>
<dbReference type="PANTHER" id="PTHR43525">
    <property type="entry name" value="PROTEIN MALY"/>
    <property type="match status" value="1"/>
</dbReference>
<gene>
    <name evidence="3" type="ORF">ACFQ07_09945</name>
</gene>
<name>A0ABW3CDG1_9ACTN</name>
<evidence type="ECO:0000256" key="1">
    <source>
        <dbReference type="ARBA" id="ARBA00001933"/>
    </source>
</evidence>
<keyword evidence="2" id="KW-0663">Pyridoxal phosphate</keyword>
<dbReference type="EMBL" id="JBHTIR010001435">
    <property type="protein sequence ID" value="MFD0852546.1"/>
    <property type="molecule type" value="Genomic_DNA"/>
</dbReference>
<dbReference type="InterPro" id="IPR051798">
    <property type="entry name" value="Class-II_PLP-Dep_Aminotrans"/>
</dbReference>
<dbReference type="InterPro" id="IPR015424">
    <property type="entry name" value="PyrdxlP-dep_Trfase"/>
</dbReference>
<evidence type="ECO:0000313" key="3">
    <source>
        <dbReference type="EMBL" id="MFD0852546.1"/>
    </source>
</evidence>
<organism evidence="3 4">
    <name type="scientific">Actinomadura adrarensis</name>
    <dbReference type="NCBI Taxonomy" id="1819600"/>
    <lineage>
        <taxon>Bacteria</taxon>
        <taxon>Bacillati</taxon>
        <taxon>Actinomycetota</taxon>
        <taxon>Actinomycetes</taxon>
        <taxon>Streptosporangiales</taxon>
        <taxon>Thermomonosporaceae</taxon>
        <taxon>Actinomadura</taxon>
    </lineage>
</organism>
<sequence length="69" mass="7022">DCRAAGLPGEPAEFFRDSARVQLSAGGSYGAEGNGFVRMNFATSGQILTEILRRMTAAANMAAAGAPSG</sequence>
<reference evidence="4" key="1">
    <citation type="journal article" date="2019" name="Int. J. Syst. Evol. Microbiol.">
        <title>The Global Catalogue of Microorganisms (GCM) 10K type strain sequencing project: providing services to taxonomists for standard genome sequencing and annotation.</title>
        <authorList>
            <consortium name="The Broad Institute Genomics Platform"/>
            <consortium name="The Broad Institute Genome Sequencing Center for Infectious Disease"/>
            <person name="Wu L."/>
            <person name="Ma J."/>
        </authorList>
    </citation>
    <scope>NUCLEOTIDE SEQUENCE [LARGE SCALE GENOMIC DNA]</scope>
    <source>
        <strain evidence="4">JCM 31696</strain>
    </source>
</reference>
<comment type="cofactor">
    <cofactor evidence="1">
        <name>pyridoxal 5'-phosphate</name>
        <dbReference type="ChEBI" id="CHEBI:597326"/>
    </cofactor>
</comment>
<dbReference type="SUPFAM" id="SSF53383">
    <property type="entry name" value="PLP-dependent transferases"/>
    <property type="match status" value="1"/>
</dbReference>
<feature type="non-terminal residue" evidence="3">
    <location>
        <position position="1"/>
    </location>
</feature>
<evidence type="ECO:0008006" key="5">
    <source>
        <dbReference type="Google" id="ProtNLM"/>
    </source>
</evidence>
<dbReference type="PANTHER" id="PTHR43525:SF2">
    <property type="entry name" value="CYSTATHIONINE BETA-LYASE-RELATED"/>
    <property type="match status" value="1"/>
</dbReference>
<proteinExistence type="predicted"/>
<keyword evidence="4" id="KW-1185">Reference proteome</keyword>
<dbReference type="Proteomes" id="UP001597083">
    <property type="component" value="Unassembled WGS sequence"/>
</dbReference>